<reference evidence="2" key="1">
    <citation type="submission" date="2011-04" db="EMBL/GenBank/DDBJ databases">
        <title>The complete genome of Treponema brennaborense DSM 12168.</title>
        <authorList>
            <person name="Lucas S."/>
            <person name="Han J."/>
            <person name="Lapidus A."/>
            <person name="Bruce D."/>
            <person name="Goodwin L."/>
            <person name="Pitluck S."/>
            <person name="Peters L."/>
            <person name="Kyrpides N."/>
            <person name="Mavromatis K."/>
            <person name="Ivanova N."/>
            <person name="Mikhailova N."/>
            <person name="Pagani I."/>
            <person name="Teshima H."/>
            <person name="Detter J.C."/>
            <person name="Tapia R."/>
            <person name="Han C."/>
            <person name="Land M."/>
            <person name="Hauser L."/>
            <person name="Markowitz V."/>
            <person name="Cheng J.-F."/>
            <person name="Hugenholtz P."/>
            <person name="Woyke T."/>
            <person name="Wu D."/>
            <person name="Gronow S."/>
            <person name="Wellnitz S."/>
            <person name="Brambilla E."/>
            <person name="Klenk H.-P."/>
            <person name="Eisen J.A."/>
        </authorList>
    </citation>
    <scope>NUCLEOTIDE SEQUENCE [LARGE SCALE GENOMIC DNA]</scope>
    <source>
        <strain evidence="2">DSM 12168 / CIP 105900 / DD5/3</strain>
    </source>
</reference>
<protein>
    <submittedName>
        <fullName evidence="1">Uncharacterized protein</fullName>
    </submittedName>
</protein>
<dbReference type="RefSeq" id="WP_013759666.1">
    <property type="nucleotide sequence ID" value="NC_015500.1"/>
</dbReference>
<dbReference type="AlphaFoldDB" id="F4LNY8"/>
<dbReference type="Proteomes" id="UP000006546">
    <property type="component" value="Chromosome"/>
</dbReference>
<dbReference type="KEGG" id="tbe:Trebr_2561"/>
<evidence type="ECO:0000313" key="1">
    <source>
        <dbReference type="EMBL" id="AEE17965.1"/>
    </source>
</evidence>
<keyword evidence="2" id="KW-1185">Reference proteome</keyword>
<proteinExistence type="predicted"/>
<organism evidence="1 2">
    <name type="scientific">Treponema brennaborense (strain DSM 12168 / CIP 105900 / DD5/3)</name>
    <dbReference type="NCBI Taxonomy" id="906968"/>
    <lineage>
        <taxon>Bacteria</taxon>
        <taxon>Pseudomonadati</taxon>
        <taxon>Spirochaetota</taxon>
        <taxon>Spirochaetia</taxon>
        <taxon>Spirochaetales</taxon>
        <taxon>Treponemataceae</taxon>
        <taxon>Treponema</taxon>
    </lineage>
</organism>
<gene>
    <name evidence="1" type="ordered locus">Trebr_2561</name>
</gene>
<dbReference type="HOGENOM" id="CLU_3190259_0_0_12"/>
<accession>F4LNY8</accession>
<dbReference type="STRING" id="906968.Trebr_2561"/>
<dbReference type="EMBL" id="CP002696">
    <property type="protein sequence ID" value="AEE17965.1"/>
    <property type="molecule type" value="Genomic_DNA"/>
</dbReference>
<evidence type="ECO:0000313" key="2">
    <source>
        <dbReference type="Proteomes" id="UP000006546"/>
    </source>
</evidence>
<name>F4LNY8_TREBD</name>
<sequence length="46" mass="5236">MKKQMILLIIMTVCSLMVYSQNNDEYELKDSVGKWILIEPAQSSSG</sequence>